<evidence type="ECO:0000256" key="2">
    <source>
        <dbReference type="ARBA" id="ARBA00023125"/>
    </source>
</evidence>
<dbReference type="SUPFAM" id="SSF57701">
    <property type="entry name" value="Zn2/Cys6 DNA-binding domain"/>
    <property type="match status" value="2"/>
</dbReference>
<comment type="caution">
    <text evidence="6">The sequence shown here is derived from an EMBL/GenBank/DDBJ whole genome shotgun (WGS) entry which is preliminary data.</text>
</comment>
<reference evidence="6 7" key="1">
    <citation type="submission" date="2024-07" db="EMBL/GenBank/DDBJ databases">
        <title>Section-level genome sequencing and comparative genomics of Aspergillus sections Usti and Cavernicolus.</title>
        <authorList>
            <consortium name="Lawrence Berkeley National Laboratory"/>
            <person name="Nybo J.L."/>
            <person name="Vesth T.C."/>
            <person name="Theobald S."/>
            <person name="Frisvad J.C."/>
            <person name="Larsen T.O."/>
            <person name="Kjaerboelling I."/>
            <person name="Rothschild-Mancinelli K."/>
            <person name="Lyhne E.K."/>
            <person name="Kogle M.E."/>
            <person name="Barry K."/>
            <person name="Clum A."/>
            <person name="Na H."/>
            <person name="Ledsgaard L."/>
            <person name="Lin J."/>
            <person name="Lipzen A."/>
            <person name="Kuo A."/>
            <person name="Riley R."/>
            <person name="Mondo S."/>
            <person name="LaButti K."/>
            <person name="Haridas S."/>
            <person name="Pangalinan J."/>
            <person name="Salamov A.A."/>
            <person name="Simmons B.A."/>
            <person name="Magnuson J.K."/>
            <person name="Chen J."/>
            <person name="Drula E."/>
            <person name="Henrissat B."/>
            <person name="Wiebenga A."/>
            <person name="Lubbers R.J."/>
            <person name="Gomes A.C."/>
            <person name="Makela M.R."/>
            <person name="Stajich J."/>
            <person name="Grigoriev I.V."/>
            <person name="Mortensen U.H."/>
            <person name="De vries R.P."/>
            <person name="Baker S.E."/>
            <person name="Andersen M.R."/>
        </authorList>
    </citation>
    <scope>NUCLEOTIDE SEQUENCE [LARGE SCALE GENOMIC DNA]</scope>
    <source>
        <strain evidence="6 7">CBS 600.67</strain>
    </source>
</reference>
<feature type="domain" description="Zn(2)-C6 fungal-type" evidence="5">
    <location>
        <begin position="515"/>
        <end position="544"/>
    </location>
</feature>
<keyword evidence="4" id="KW-0539">Nucleus</keyword>
<dbReference type="InterPro" id="IPR036864">
    <property type="entry name" value="Zn2-C6_fun-type_DNA-bd_sf"/>
</dbReference>
<dbReference type="PANTHER" id="PTHR37540:SF5">
    <property type="entry name" value="TRANSCRIPTION FACTOR DOMAIN-CONTAINING PROTEIN"/>
    <property type="match status" value="1"/>
</dbReference>
<evidence type="ECO:0000313" key="7">
    <source>
        <dbReference type="Proteomes" id="UP001610335"/>
    </source>
</evidence>
<evidence type="ECO:0000256" key="4">
    <source>
        <dbReference type="ARBA" id="ARBA00023242"/>
    </source>
</evidence>
<dbReference type="SMART" id="SM00066">
    <property type="entry name" value="GAL4"/>
    <property type="match status" value="2"/>
</dbReference>
<gene>
    <name evidence="6" type="ORF">BDW59DRAFT_171795</name>
</gene>
<keyword evidence="7" id="KW-1185">Reference proteome</keyword>
<organism evidence="6 7">
    <name type="scientific">Aspergillus cavernicola</name>
    <dbReference type="NCBI Taxonomy" id="176166"/>
    <lineage>
        <taxon>Eukaryota</taxon>
        <taxon>Fungi</taxon>
        <taxon>Dikarya</taxon>
        <taxon>Ascomycota</taxon>
        <taxon>Pezizomycotina</taxon>
        <taxon>Eurotiomycetes</taxon>
        <taxon>Eurotiomycetidae</taxon>
        <taxon>Eurotiales</taxon>
        <taxon>Aspergillaceae</taxon>
        <taxon>Aspergillus</taxon>
        <taxon>Aspergillus subgen. Nidulantes</taxon>
    </lineage>
</organism>
<keyword evidence="3" id="KW-0804">Transcription</keyword>
<dbReference type="CDD" id="cd00067">
    <property type="entry name" value="GAL4"/>
    <property type="match status" value="2"/>
</dbReference>
<keyword evidence="2" id="KW-0238">DNA-binding</keyword>
<proteinExistence type="predicted"/>
<dbReference type="PROSITE" id="PS50048">
    <property type="entry name" value="ZN2_CY6_FUNGAL_2"/>
    <property type="match status" value="2"/>
</dbReference>
<sequence length="550" mass="61365">MALEANDKLNPFQTYPSTLPPGFINGCLQYRLSVMTPRMIPSSGVQNPYLDAWLPVSMNSPMLFNALLFSSLTHKRTHALLTTENPTNFIDQDDSLLLLCQQETISRTNQALGHRASAVADSTILAVVMMTETVNTSIIQNRHWTGESPFKPPLQGLQWLNIHGARVPNMSHQAGLCKLVALKGGLQNILIPGAASAIFYRALVNSTLTLSQPQLPFFSVYRHENADMGSYFGPDSALFNDGVHEFQQYGLPPNLAYVLQGMKAYSDSIRKYIDGETGIYDTRPMCDMRNLVHYHVMALPAGNELSVSQTNILYEACRLASIIYSVGVLFPIPYVGSPLQQLAVLLERELSGKELLECFSVPEQDYKVNVVLWILTMGGIAATHTAERPWFVQKLAELRNRASICEWSEFRALLRSFPWLGCACDSAGERIWEEIEIEISTSKPRAPPEEKNEVLRNHRYSSRPQPCVDCSRRRVKCDKKMPCQNCVRLRLSCSYKSARTGQTDANQTGVGRTHACELCRRRKVKCDGRSPCGGCMALGSSCTNNLDSSR</sequence>
<evidence type="ECO:0000256" key="1">
    <source>
        <dbReference type="ARBA" id="ARBA00023015"/>
    </source>
</evidence>
<keyword evidence="1" id="KW-0805">Transcription regulation</keyword>
<dbReference type="Gene3D" id="4.10.240.10">
    <property type="entry name" value="Zn(2)-C6 fungal-type DNA-binding domain"/>
    <property type="match status" value="2"/>
</dbReference>
<feature type="domain" description="Zn(2)-C6 fungal-type" evidence="5">
    <location>
        <begin position="466"/>
        <end position="495"/>
    </location>
</feature>
<dbReference type="Pfam" id="PF00172">
    <property type="entry name" value="Zn_clus"/>
    <property type="match status" value="2"/>
</dbReference>
<evidence type="ECO:0000313" key="6">
    <source>
        <dbReference type="EMBL" id="KAL2826721.1"/>
    </source>
</evidence>
<dbReference type="InterPro" id="IPR001138">
    <property type="entry name" value="Zn2Cys6_DnaBD"/>
</dbReference>
<protein>
    <recommendedName>
        <fullName evidence="5">Zn(2)-C6 fungal-type domain-containing protein</fullName>
    </recommendedName>
</protein>
<evidence type="ECO:0000256" key="3">
    <source>
        <dbReference type="ARBA" id="ARBA00023163"/>
    </source>
</evidence>
<dbReference type="PROSITE" id="PS00463">
    <property type="entry name" value="ZN2_CY6_FUNGAL_1"/>
    <property type="match status" value="1"/>
</dbReference>
<evidence type="ECO:0000259" key="5">
    <source>
        <dbReference type="PROSITE" id="PS50048"/>
    </source>
</evidence>
<dbReference type="Proteomes" id="UP001610335">
    <property type="component" value="Unassembled WGS sequence"/>
</dbReference>
<dbReference type="EMBL" id="JBFXLS010000029">
    <property type="protein sequence ID" value="KAL2826721.1"/>
    <property type="molecule type" value="Genomic_DNA"/>
</dbReference>
<name>A0ABR4IG58_9EURO</name>
<dbReference type="PANTHER" id="PTHR37540">
    <property type="entry name" value="TRANSCRIPTION FACTOR (ACR-2), PUTATIVE-RELATED-RELATED"/>
    <property type="match status" value="1"/>
</dbReference>
<accession>A0ABR4IG58</accession>